<gene>
    <name evidence="1" type="ORF">PCOR1329_LOCUS29883</name>
</gene>
<evidence type="ECO:0000313" key="1">
    <source>
        <dbReference type="EMBL" id="CAK0831590.1"/>
    </source>
</evidence>
<accession>A0ABN9SIQ9</accession>
<comment type="caution">
    <text evidence="1">The sequence shown here is derived from an EMBL/GenBank/DDBJ whole genome shotgun (WGS) entry which is preliminary data.</text>
</comment>
<reference evidence="1" key="1">
    <citation type="submission" date="2023-10" db="EMBL/GenBank/DDBJ databases">
        <authorList>
            <person name="Chen Y."/>
            <person name="Shah S."/>
            <person name="Dougan E. K."/>
            <person name="Thang M."/>
            <person name="Chan C."/>
        </authorList>
    </citation>
    <scope>NUCLEOTIDE SEQUENCE [LARGE SCALE GENOMIC DNA]</scope>
</reference>
<organism evidence="1 2">
    <name type="scientific">Prorocentrum cordatum</name>
    <dbReference type="NCBI Taxonomy" id="2364126"/>
    <lineage>
        <taxon>Eukaryota</taxon>
        <taxon>Sar</taxon>
        <taxon>Alveolata</taxon>
        <taxon>Dinophyceae</taxon>
        <taxon>Prorocentrales</taxon>
        <taxon>Prorocentraceae</taxon>
        <taxon>Prorocentrum</taxon>
    </lineage>
</organism>
<proteinExistence type="predicted"/>
<evidence type="ECO:0008006" key="3">
    <source>
        <dbReference type="Google" id="ProtNLM"/>
    </source>
</evidence>
<dbReference type="Proteomes" id="UP001189429">
    <property type="component" value="Unassembled WGS sequence"/>
</dbReference>
<keyword evidence="2" id="KW-1185">Reference proteome</keyword>
<sequence>MVVVCRCLLRICDPVVARWLQAQEVFTVATDELCAQERRAMLRAAPGRAPSREEYRLHQKHHGRLVRSQKPLPCHGGKTSPASAEAEGSSWVGNWLGLALLVANVLLFSVHALKFVGGVAWKFTPSLTPAKIKDGSVWGRVIQHPTDPRWSPLRVLISSPNGDVYEELYDLSDGSLAAVRFEEDRRTRPAGLDAGSLYRFRRPLTAAEEVAIQNELNAYARDVYLTAERAAGRAGVVPPAGAAVYFTFGFPTDGVAPPGPAAVPPAPGGGAAVAAALAVVPAAAGPPPAAAPAPAAAAAAPLAAAAAPAGPLDPTAAPGPDGQWVYVETTTLARRRDPVVVDGTELARGAIGLKKQGADGSWTAIRLISTSQVAYRDAEASADVRLQPVVLFNDGTRQRVQFHESVDRLREESFPDWPLDGPRTTLWCLRFLDRKRGGAIEHFHQLVSYYRLSRDDFGVTHHESITRMIDYLMTCDLLDLPNVVGVEVMLRQAQLYEYMYAMEYEARDAGGPASASAEGGPKADSPPAFSEYRGGFADTASRVADVPEASHRREMVVDAVRAMNEMYTGSCCPRPTGLASPTVAQQEALAAIQEAVDAFGVPPPDLTPAGALEELRAAQSYDQESAVIAPVTFDRVDLISLPSAGSEPRPLPMLIGGDSVSIGHRLQDLLLPRERGLARVAEHASKRAYSDPNLRKLRLHKKV</sequence>
<evidence type="ECO:0000313" key="2">
    <source>
        <dbReference type="Proteomes" id="UP001189429"/>
    </source>
</evidence>
<name>A0ABN9SIQ9_9DINO</name>
<protein>
    <recommendedName>
        <fullName evidence="3">Band 7 domain-containing protein</fullName>
    </recommendedName>
</protein>
<dbReference type="EMBL" id="CAUYUJ010011336">
    <property type="protein sequence ID" value="CAK0831590.1"/>
    <property type="molecule type" value="Genomic_DNA"/>
</dbReference>